<proteinExistence type="predicted"/>
<evidence type="ECO:0000259" key="1">
    <source>
        <dbReference type="Pfam" id="PF08818"/>
    </source>
</evidence>
<dbReference type="SUPFAM" id="SSF159888">
    <property type="entry name" value="YdhG-like"/>
    <property type="match status" value="1"/>
</dbReference>
<evidence type="ECO:0000313" key="3">
    <source>
        <dbReference type="Proteomes" id="UP000019249"/>
    </source>
</evidence>
<gene>
    <name evidence="2" type="ORF">MFLO_13343</name>
</gene>
<dbReference type="Pfam" id="PF08818">
    <property type="entry name" value="DUF1801"/>
    <property type="match status" value="1"/>
</dbReference>
<reference evidence="2 3" key="1">
    <citation type="journal article" date="2014" name="Int. J. Syst. Evol. Microbiol.">
        <title>Listeria floridensis sp. nov., Listeria aquatica sp. nov., Listeria cornellensis sp. nov., Listeria riparia sp. nov. and Listeria grandensis sp. nov., from agricultural and natural environments.</title>
        <authorList>
            <person name="den Bakker H.C."/>
            <person name="Warchocki S."/>
            <person name="Wright E.M."/>
            <person name="Allred A.F."/>
            <person name="Ahlstrom C."/>
            <person name="Manuel C.S."/>
            <person name="Stasiewicz M.J."/>
            <person name="Burrell A."/>
            <person name="Roof S."/>
            <person name="Strawn L."/>
            <person name="Fortes E.D."/>
            <person name="Nightingale K.K."/>
            <person name="Kephart D."/>
            <person name="Wiedmann M."/>
        </authorList>
    </citation>
    <scope>NUCLEOTIDE SEQUENCE [LARGE SCALE GENOMIC DNA]</scope>
    <source>
        <strain evidence="2 3">FSL S10-1187</strain>
    </source>
</reference>
<organism evidence="2 3">
    <name type="scientific">Listeria floridensis FSL S10-1187</name>
    <dbReference type="NCBI Taxonomy" id="1265817"/>
    <lineage>
        <taxon>Bacteria</taxon>
        <taxon>Bacillati</taxon>
        <taxon>Bacillota</taxon>
        <taxon>Bacilli</taxon>
        <taxon>Bacillales</taxon>
        <taxon>Listeriaceae</taxon>
        <taxon>Listeria</taxon>
    </lineage>
</organism>
<dbReference type="InterPro" id="IPR014922">
    <property type="entry name" value="YdhG-like"/>
</dbReference>
<feature type="domain" description="YdhG-like" evidence="1">
    <location>
        <begin position="2"/>
        <end position="103"/>
    </location>
</feature>
<dbReference type="RefSeq" id="WP_077913236.1">
    <property type="nucleotide sequence ID" value="NZ_AODF01000032.1"/>
</dbReference>
<dbReference type="EMBL" id="AODF01000032">
    <property type="protein sequence ID" value="EUJ27446.1"/>
    <property type="molecule type" value="Genomic_DNA"/>
</dbReference>
<comment type="caution">
    <text evidence="2">The sequence shown here is derived from an EMBL/GenBank/DDBJ whole genome shotgun (WGS) entry which is preliminary data.</text>
</comment>
<name>A0ABP3AWQ0_9LIST</name>
<protein>
    <recommendedName>
        <fullName evidence="1">YdhG-like domain-containing protein</fullName>
    </recommendedName>
</protein>
<accession>A0ABP3AWQ0</accession>
<evidence type="ECO:0000313" key="2">
    <source>
        <dbReference type="EMBL" id="EUJ27446.1"/>
    </source>
</evidence>
<sequence>MLELRNLIYETSIEIGSSEPLTESLKWGQPTYSTLASKSGTPIRIDRFEDDQVAIFVHCQTSLIEDYREILGDTLTFSKNRAVVLNPAQPLPKKELKLFIGDALTYHQK</sequence>
<dbReference type="Proteomes" id="UP000019249">
    <property type="component" value="Unassembled WGS sequence"/>
</dbReference>
<keyword evidence="3" id="KW-1185">Reference proteome</keyword>